<dbReference type="Gene3D" id="1.10.287.950">
    <property type="entry name" value="Methyl-accepting chemotaxis protein"/>
    <property type="match status" value="1"/>
</dbReference>
<dbReference type="SMART" id="SM00283">
    <property type="entry name" value="MA"/>
    <property type="match status" value="1"/>
</dbReference>
<evidence type="ECO:0000256" key="2">
    <source>
        <dbReference type="ARBA" id="ARBA00029447"/>
    </source>
</evidence>
<dbReference type="CDD" id="cd06225">
    <property type="entry name" value="HAMP"/>
    <property type="match status" value="1"/>
</dbReference>
<reference evidence="7" key="1">
    <citation type="journal article" date="2021" name="Front. Microbiol.">
        <title>Comprehensive Comparative Genomics and Phenotyping of Methylobacterium Species.</title>
        <authorList>
            <person name="Alessa O."/>
            <person name="Ogura Y."/>
            <person name="Fujitani Y."/>
            <person name="Takami H."/>
            <person name="Hayashi T."/>
            <person name="Sahin N."/>
            <person name="Tani A."/>
        </authorList>
    </citation>
    <scope>NUCLEOTIDE SEQUENCE</scope>
    <source>
        <strain evidence="7">DSM 19015</strain>
    </source>
</reference>
<comment type="caution">
    <text evidence="7">The sequence shown here is derived from an EMBL/GenBank/DDBJ whole genome shotgun (WGS) entry which is preliminary data.</text>
</comment>
<keyword evidence="8" id="KW-1185">Reference proteome</keyword>
<dbReference type="Pfam" id="PF00015">
    <property type="entry name" value="MCPsignal"/>
    <property type="match status" value="1"/>
</dbReference>
<dbReference type="InterPro" id="IPR004090">
    <property type="entry name" value="Chemotax_Me-accpt_rcpt"/>
</dbReference>
<evidence type="ECO:0000256" key="3">
    <source>
        <dbReference type="PROSITE-ProRule" id="PRU00284"/>
    </source>
</evidence>
<feature type="domain" description="HAMP" evidence="6">
    <location>
        <begin position="208"/>
        <end position="261"/>
    </location>
</feature>
<proteinExistence type="inferred from homology"/>
<evidence type="ECO:0000259" key="5">
    <source>
        <dbReference type="PROSITE" id="PS50111"/>
    </source>
</evidence>
<dbReference type="PROSITE" id="PS50111">
    <property type="entry name" value="CHEMOTAXIS_TRANSDUC_2"/>
    <property type="match status" value="1"/>
</dbReference>
<dbReference type="PANTHER" id="PTHR32089:SF112">
    <property type="entry name" value="LYSOZYME-LIKE PROTEIN-RELATED"/>
    <property type="match status" value="1"/>
</dbReference>
<dbReference type="PROSITE" id="PS50885">
    <property type="entry name" value="HAMP"/>
    <property type="match status" value="1"/>
</dbReference>
<dbReference type="InterPro" id="IPR024478">
    <property type="entry name" value="HlyB_4HB_MCP"/>
</dbReference>
<evidence type="ECO:0000313" key="7">
    <source>
        <dbReference type="EMBL" id="GJD95319.1"/>
    </source>
</evidence>
<accession>A0ABQ4RX02</accession>
<dbReference type="Gene3D" id="6.10.340.10">
    <property type="match status" value="1"/>
</dbReference>
<feature type="transmembrane region" description="Helical" evidence="4">
    <location>
        <begin position="188"/>
        <end position="207"/>
    </location>
</feature>
<dbReference type="Pfam" id="PF00672">
    <property type="entry name" value="HAMP"/>
    <property type="match status" value="1"/>
</dbReference>
<sequence length="558" mass="57985">MLSNVTVRMRLIGALAILSALVCGLGGYSYLKFASLSAAIDDLGGNALPSTRTLGQIAKDFEALRSRQLAYLMSSEERRPQSLTRLRATASDIQKNLVAYEPFVQDGESALWQAVKTSVTAYATMGDEFIRRLNEKDRSAGDYLLDGMLPALNAARTAIKADLDFNEASGGRIAREAADLGQEARRSILIVLALAAVLTIAIGWMCVRTISTPVRRMAGVMNLISAGDTSVGVPHAGERNEIGEMASAVEVFRQGLIRNTVLEAQSIEARQTTEIQRKRMMNELADRFEGAVSGIVGLVSSAATQLHATAQQLTTAAEQTSVRSVSASTAAAAAGANVTTVASSAEELGASVREIGEQVTRAATMAQGAVAETQVSAKVVRDLSQAANHIGDIVDMISGIASQTNLLALNATIEAARAGVAGKGFAVVAAEVKSLAEQTTRATAEISQQIAGIQASTAQAVTVIQGISGTIGQINDTAAGISSAVDGQGAATQEIVHAVHQAAIGTRETTANINGLSQAAQETGLAASQVLGAASDLSAQSDRLHQEVRTFLATVRAA</sequence>
<dbReference type="SMART" id="SM00304">
    <property type="entry name" value="HAMP"/>
    <property type="match status" value="1"/>
</dbReference>
<keyword evidence="4" id="KW-0812">Transmembrane</keyword>
<evidence type="ECO:0000256" key="4">
    <source>
        <dbReference type="SAM" id="Phobius"/>
    </source>
</evidence>
<dbReference type="RefSeq" id="WP_238244462.1">
    <property type="nucleotide sequence ID" value="NZ_BPQP01000035.1"/>
</dbReference>
<name>A0ABQ4RX02_9HYPH</name>
<gene>
    <name evidence="7" type="ORF">OCOJLMKI_2531</name>
</gene>
<reference evidence="7" key="2">
    <citation type="submission" date="2021-08" db="EMBL/GenBank/DDBJ databases">
        <authorList>
            <person name="Tani A."/>
            <person name="Ola A."/>
            <person name="Ogura Y."/>
            <person name="Katsura K."/>
            <person name="Hayashi T."/>
        </authorList>
    </citation>
    <scope>NUCLEOTIDE SEQUENCE</scope>
    <source>
        <strain evidence="7">DSM 19015</strain>
    </source>
</reference>
<dbReference type="InterPro" id="IPR004089">
    <property type="entry name" value="MCPsignal_dom"/>
</dbReference>
<protein>
    <recommendedName>
        <fullName evidence="9">Chemotaxis protein</fullName>
    </recommendedName>
</protein>
<evidence type="ECO:0000259" key="6">
    <source>
        <dbReference type="PROSITE" id="PS50885"/>
    </source>
</evidence>
<dbReference type="SUPFAM" id="SSF158472">
    <property type="entry name" value="HAMP domain-like"/>
    <property type="match status" value="1"/>
</dbReference>
<evidence type="ECO:0008006" key="9">
    <source>
        <dbReference type="Google" id="ProtNLM"/>
    </source>
</evidence>
<dbReference type="PRINTS" id="PR00260">
    <property type="entry name" value="CHEMTRNSDUCR"/>
</dbReference>
<comment type="similarity">
    <text evidence="2">Belongs to the methyl-accepting chemotaxis (MCP) protein family.</text>
</comment>
<dbReference type="Proteomes" id="UP001055125">
    <property type="component" value="Unassembled WGS sequence"/>
</dbReference>
<feature type="domain" description="Methyl-accepting transducer" evidence="5">
    <location>
        <begin position="302"/>
        <end position="538"/>
    </location>
</feature>
<dbReference type="PANTHER" id="PTHR32089">
    <property type="entry name" value="METHYL-ACCEPTING CHEMOTAXIS PROTEIN MCPB"/>
    <property type="match status" value="1"/>
</dbReference>
<keyword evidence="1 3" id="KW-0807">Transducer</keyword>
<keyword evidence="4" id="KW-0472">Membrane</keyword>
<dbReference type="Pfam" id="PF12729">
    <property type="entry name" value="4HB_MCP_1"/>
    <property type="match status" value="1"/>
</dbReference>
<keyword evidence="4" id="KW-1133">Transmembrane helix</keyword>
<dbReference type="SUPFAM" id="SSF58104">
    <property type="entry name" value="Methyl-accepting chemotaxis protein (MCP) signaling domain"/>
    <property type="match status" value="1"/>
</dbReference>
<evidence type="ECO:0000313" key="8">
    <source>
        <dbReference type="Proteomes" id="UP001055125"/>
    </source>
</evidence>
<dbReference type="EMBL" id="BPQP01000035">
    <property type="protein sequence ID" value="GJD95319.1"/>
    <property type="molecule type" value="Genomic_DNA"/>
</dbReference>
<evidence type="ECO:0000256" key="1">
    <source>
        <dbReference type="ARBA" id="ARBA00023224"/>
    </source>
</evidence>
<organism evidence="7 8">
    <name type="scientific">Methylobacterium iners</name>
    <dbReference type="NCBI Taxonomy" id="418707"/>
    <lineage>
        <taxon>Bacteria</taxon>
        <taxon>Pseudomonadati</taxon>
        <taxon>Pseudomonadota</taxon>
        <taxon>Alphaproteobacteria</taxon>
        <taxon>Hyphomicrobiales</taxon>
        <taxon>Methylobacteriaceae</taxon>
        <taxon>Methylobacterium</taxon>
    </lineage>
</organism>
<dbReference type="InterPro" id="IPR003660">
    <property type="entry name" value="HAMP_dom"/>
</dbReference>